<proteinExistence type="predicted"/>
<organism evidence="1 2">
    <name type="scientific">Vibrio parahaemolyticus</name>
    <dbReference type="NCBI Taxonomy" id="670"/>
    <lineage>
        <taxon>Bacteria</taxon>
        <taxon>Pseudomonadati</taxon>
        <taxon>Pseudomonadota</taxon>
        <taxon>Gammaproteobacteria</taxon>
        <taxon>Vibrionales</taxon>
        <taxon>Vibrionaceae</taxon>
        <taxon>Vibrio</taxon>
    </lineage>
</organism>
<evidence type="ECO:0000313" key="2">
    <source>
        <dbReference type="Proteomes" id="UP000214596"/>
    </source>
</evidence>
<gene>
    <name evidence="1" type="ORF">CA163_33750</name>
</gene>
<comment type="caution">
    <text evidence="1">The sequence shown here is derived from an EMBL/GenBank/DDBJ whole genome shotgun (WGS) entry which is preliminary data.</text>
</comment>
<feature type="non-terminal residue" evidence="1">
    <location>
        <position position="1"/>
    </location>
</feature>
<reference evidence="1 2" key="1">
    <citation type="journal article" date="2017" name="Appl. Environ. Microbiol.">
        <title>Parallel evolution of two clades of a major Atlantic endemic Vibrio parahaemolyticus pathogen lineage by independent acquisition of related pathogenicity islands.</title>
        <authorList>
            <person name="Xu F."/>
            <person name="Gonzalez-Escalona N."/>
            <person name="Drees K.P."/>
            <person name="Sebra R.P."/>
            <person name="Cooper V.S."/>
            <person name="Jones S.H."/>
            <person name="Whistler C.A."/>
        </authorList>
    </citation>
    <scope>NUCLEOTIDE SEQUENCE [LARGE SCALE GENOMIC DNA]</scope>
    <source>
        <strain evidence="1 2">MAVP-3</strain>
    </source>
</reference>
<dbReference type="Proteomes" id="UP000214596">
    <property type="component" value="Unassembled WGS sequence"/>
</dbReference>
<protein>
    <submittedName>
        <fullName evidence="1">NrdH-redoxin</fullName>
    </submittedName>
</protein>
<evidence type="ECO:0000313" key="1">
    <source>
        <dbReference type="EMBL" id="OXE28468.1"/>
    </source>
</evidence>
<name>A0A227J0Q0_VIBPH</name>
<dbReference type="EMBL" id="NIXT01004321">
    <property type="protein sequence ID" value="OXE28468.1"/>
    <property type="molecule type" value="Genomic_DNA"/>
</dbReference>
<dbReference type="AlphaFoldDB" id="A0A227J0Q0"/>
<sequence>EKDGETQWLYESSDIVAYLEKEFA</sequence>
<accession>A0A227J0Q0</accession>